<dbReference type="EMBL" id="JBEYBF010000003">
    <property type="protein sequence ID" value="MEU1951508.1"/>
    <property type="molecule type" value="Genomic_DNA"/>
</dbReference>
<keyword evidence="3" id="KW-1185">Reference proteome</keyword>
<evidence type="ECO:0000313" key="3">
    <source>
        <dbReference type="Proteomes" id="UP001550628"/>
    </source>
</evidence>
<dbReference type="PROSITE" id="PS51257">
    <property type="entry name" value="PROKAR_LIPOPROTEIN"/>
    <property type="match status" value="1"/>
</dbReference>
<comment type="caution">
    <text evidence="2">The sequence shown here is derived from an EMBL/GenBank/DDBJ whole genome shotgun (WGS) entry which is preliminary data.</text>
</comment>
<feature type="chain" id="PRO_5047065348" evidence="1">
    <location>
        <begin position="26"/>
        <end position="110"/>
    </location>
</feature>
<proteinExistence type="predicted"/>
<organism evidence="2 3">
    <name type="scientific">Nocardia rhamnosiphila</name>
    <dbReference type="NCBI Taxonomy" id="426716"/>
    <lineage>
        <taxon>Bacteria</taxon>
        <taxon>Bacillati</taxon>
        <taxon>Actinomycetota</taxon>
        <taxon>Actinomycetes</taxon>
        <taxon>Mycobacteriales</taxon>
        <taxon>Nocardiaceae</taxon>
        <taxon>Nocardia</taxon>
    </lineage>
</organism>
<keyword evidence="1" id="KW-0732">Signal</keyword>
<reference evidence="2 3" key="1">
    <citation type="submission" date="2024-06" db="EMBL/GenBank/DDBJ databases">
        <title>The Natural Products Discovery Center: Release of the First 8490 Sequenced Strains for Exploring Actinobacteria Biosynthetic Diversity.</title>
        <authorList>
            <person name="Kalkreuter E."/>
            <person name="Kautsar S.A."/>
            <person name="Yang D."/>
            <person name="Bader C.D."/>
            <person name="Teijaro C.N."/>
            <person name="Fluegel L."/>
            <person name="Davis C.M."/>
            <person name="Simpson J.R."/>
            <person name="Lauterbach L."/>
            <person name="Steele A.D."/>
            <person name="Gui C."/>
            <person name="Meng S."/>
            <person name="Li G."/>
            <person name="Viehrig K."/>
            <person name="Ye F."/>
            <person name="Su P."/>
            <person name="Kiefer A.F."/>
            <person name="Nichols A."/>
            <person name="Cepeda A.J."/>
            <person name="Yan W."/>
            <person name="Fan B."/>
            <person name="Jiang Y."/>
            <person name="Adhikari A."/>
            <person name="Zheng C.-J."/>
            <person name="Schuster L."/>
            <person name="Cowan T.M."/>
            <person name="Smanski M.J."/>
            <person name="Chevrette M.G."/>
            <person name="De Carvalho L.P.S."/>
            <person name="Shen B."/>
        </authorList>
    </citation>
    <scope>NUCLEOTIDE SEQUENCE [LARGE SCALE GENOMIC DNA]</scope>
    <source>
        <strain evidence="2 3">NPDC019708</strain>
    </source>
</reference>
<accession>A0ABV2WKV6</accession>
<evidence type="ECO:0000313" key="2">
    <source>
        <dbReference type="EMBL" id="MEU1951508.1"/>
    </source>
</evidence>
<evidence type="ECO:0000256" key="1">
    <source>
        <dbReference type="SAM" id="SignalP"/>
    </source>
</evidence>
<name>A0ABV2WKV6_9NOCA</name>
<protein>
    <submittedName>
        <fullName evidence="2">Uncharacterized protein</fullName>
    </submittedName>
</protein>
<dbReference type="Proteomes" id="UP001550628">
    <property type="component" value="Unassembled WGS sequence"/>
</dbReference>
<dbReference type="GeneID" id="96242346"/>
<gene>
    <name evidence="2" type="ORF">ABZ510_06570</name>
</gene>
<sequence>MSVRRLIAALLLTAAASLGISACTATGPGARSECEVSGCTVTFERGVQAKISVLGVDTELTSVQGDLVTLSVAGQPVTVPMGESGSVQGLNLTVQEVTQDTVVVRLATGL</sequence>
<feature type="signal peptide" evidence="1">
    <location>
        <begin position="1"/>
        <end position="25"/>
    </location>
</feature>
<dbReference type="RefSeq" id="WP_030519862.1">
    <property type="nucleotide sequence ID" value="NZ_JBEXYG010000015.1"/>
</dbReference>